<dbReference type="SUPFAM" id="SSF56601">
    <property type="entry name" value="beta-lactamase/transpeptidase-like"/>
    <property type="match status" value="1"/>
</dbReference>
<keyword evidence="17" id="KW-0573">Peptidoglycan synthesis</keyword>
<evidence type="ECO:0000256" key="22">
    <source>
        <dbReference type="ARBA" id="ARBA00023316"/>
    </source>
</evidence>
<keyword evidence="9" id="KW-0121">Carboxypeptidase</keyword>
<evidence type="ECO:0000256" key="26">
    <source>
        <dbReference type="ARBA" id="ARBA00060592"/>
    </source>
</evidence>
<evidence type="ECO:0000259" key="29">
    <source>
        <dbReference type="Pfam" id="PF00905"/>
    </source>
</evidence>
<comment type="function">
    <text evidence="1">Cell wall formation. Synthesis of cross-linked peptidoglycan from the lipid intermediates. The enzyme has a penicillin-insensitive transglycosylase N-terminal domain (formation of linear glycan strands) and a penicillin-sensitive transpeptidase C-terminal domain (cross-linking of the peptide subunits).</text>
</comment>
<comment type="similarity">
    <text evidence="5">In the N-terminal section; belongs to the glycosyltransferase 51 family.</text>
</comment>
<comment type="catalytic activity">
    <reaction evidence="23">
        <text>Preferential cleavage: (Ac)2-L-Lys-D-Ala-|-D-Ala. Also transpeptidation of peptidyl-alanyl moieties that are N-acyl substituents of D-alanine.</text>
        <dbReference type="EC" id="3.4.16.4"/>
    </reaction>
</comment>
<dbReference type="InterPro" id="IPR050396">
    <property type="entry name" value="Glycosyltr_51/Transpeptidase"/>
</dbReference>
<dbReference type="Gene3D" id="1.10.3810.10">
    <property type="entry name" value="Biosynthetic peptidoglycan transglycosylase-like"/>
    <property type="match status" value="1"/>
</dbReference>
<keyword evidence="19 28" id="KW-0472">Membrane</keyword>
<comment type="pathway">
    <text evidence="3">Cell wall biogenesis; peptidoglycan biosynthesis.</text>
</comment>
<evidence type="ECO:0000256" key="4">
    <source>
        <dbReference type="ARBA" id="ARBA00007090"/>
    </source>
</evidence>
<dbReference type="GO" id="GO:0009002">
    <property type="term" value="F:serine-type D-Ala-D-Ala carboxypeptidase activity"/>
    <property type="evidence" value="ECO:0007669"/>
    <property type="project" value="UniProtKB-EC"/>
</dbReference>
<comment type="pathway">
    <text evidence="26">Glycan biosynthesis.</text>
</comment>
<dbReference type="FunFam" id="1.10.3810.10:FF:000001">
    <property type="entry name" value="Penicillin-binding protein 1A"/>
    <property type="match status" value="1"/>
</dbReference>
<dbReference type="Gene3D" id="3.40.710.10">
    <property type="entry name" value="DD-peptidase/beta-lactamase superfamily"/>
    <property type="match status" value="2"/>
</dbReference>
<keyword evidence="14" id="KW-0378">Hydrolase</keyword>
<evidence type="ECO:0000256" key="24">
    <source>
        <dbReference type="ARBA" id="ARBA00044770"/>
    </source>
</evidence>
<proteinExistence type="inferred from homology"/>
<dbReference type="SUPFAM" id="SSF53955">
    <property type="entry name" value="Lysozyme-like"/>
    <property type="match status" value="1"/>
</dbReference>
<dbReference type="EMBL" id="QRHR01000008">
    <property type="protein sequence ID" value="RHF88145.1"/>
    <property type="molecule type" value="Genomic_DNA"/>
</dbReference>
<evidence type="ECO:0000313" key="32">
    <source>
        <dbReference type="Proteomes" id="UP000286186"/>
    </source>
</evidence>
<evidence type="ECO:0000256" key="10">
    <source>
        <dbReference type="ARBA" id="ARBA00022670"/>
    </source>
</evidence>
<dbReference type="GO" id="GO:0046677">
    <property type="term" value="P:response to antibiotic"/>
    <property type="evidence" value="ECO:0007669"/>
    <property type="project" value="UniProtKB-KW"/>
</dbReference>
<evidence type="ECO:0000256" key="21">
    <source>
        <dbReference type="ARBA" id="ARBA00023268"/>
    </source>
</evidence>
<comment type="similarity">
    <text evidence="4">In the C-terminal section; belongs to the transpeptidase family.</text>
</comment>
<dbReference type="EC" id="2.4.99.28" evidence="24"/>
<gene>
    <name evidence="31" type="ORF">DW652_08945</name>
</gene>
<evidence type="ECO:0000256" key="11">
    <source>
        <dbReference type="ARBA" id="ARBA00022676"/>
    </source>
</evidence>
<feature type="region of interest" description="Disordered" evidence="27">
    <location>
        <begin position="800"/>
        <end position="875"/>
    </location>
</feature>
<evidence type="ECO:0000256" key="2">
    <source>
        <dbReference type="ARBA" id="ARBA00004401"/>
    </source>
</evidence>
<dbReference type="EC" id="3.4.16.4" evidence="6"/>
<dbReference type="InterPro" id="IPR001460">
    <property type="entry name" value="PCN-bd_Tpept"/>
</dbReference>
<dbReference type="RefSeq" id="WP_118231867.1">
    <property type="nucleotide sequence ID" value="NZ_JAFILN010000001.1"/>
</dbReference>
<evidence type="ECO:0000256" key="23">
    <source>
        <dbReference type="ARBA" id="ARBA00034000"/>
    </source>
</evidence>
<evidence type="ECO:0000256" key="20">
    <source>
        <dbReference type="ARBA" id="ARBA00023251"/>
    </source>
</evidence>
<dbReference type="GO" id="GO:0008360">
    <property type="term" value="P:regulation of cell shape"/>
    <property type="evidence" value="ECO:0007669"/>
    <property type="project" value="UniProtKB-KW"/>
</dbReference>
<keyword evidence="20" id="KW-0046">Antibiotic resistance</keyword>
<keyword evidence="22" id="KW-0961">Cell wall biogenesis/degradation</keyword>
<keyword evidence="15" id="KW-0133">Cell shape</keyword>
<dbReference type="InterPro" id="IPR012338">
    <property type="entry name" value="Beta-lactam/transpept-like"/>
</dbReference>
<dbReference type="AlphaFoldDB" id="A0A414R533"/>
<evidence type="ECO:0000256" key="5">
    <source>
        <dbReference type="ARBA" id="ARBA00007739"/>
    </source>
</evidence>
<evidence type="ECO:0000256" key="15">
    <source>
        <dbReference type="ARBA" id="ARBA00022960"/>
    </source>
</evidence>
<evidence type="ECO:0000256" key="25">
    <source>
        <dbReference type="ARBA" id="ARBA00049902"/>
    </source>
</evidence>
<evidence type="ECO:0000256" key="14">
    <source>
        <dbReference type="ARBA" id="ARBA00022801"/>
    </source>
</evidence>
<dbReference type="GO" id="GO:0006508">
    <property type="term" value="P:proteolysis"/>
    <property type="evidence" value="ECO:0007669"/>
    <property type="project" value="UniProtKB-KW"/>
</dbReference>
<dbReference type="GO" id="GO:0071555">
    <property type="term" value="P:cell wall organization"/>
    <property type="evidence" value="ECO:0007669"/>
    <property type="project" value="UniProtKB-KW"/>
</dbReference>
<sequence length="875" mass="95922">MNFEYKETIDKQRELVSLQKKVVSKSLVSALKVFLYIMCLAIVTGGFFGLGVIHGIIKSAPSVENISIVPSSYSTTVYDTNNKQIAKLITSGSNRIKADLKDIPEHLRWAFIDTEDARFYEHNGIDIQGIGRAAFIALTTLNPSEGASTITQQVLKNNVFTSWTEEDSLTSSLKRKIQEQYLAVQLEKVTKKDVILETYLNTINLGSNTLGVKAASLRYFNKDVSKITVSEAGVIAAITQNPSLYNPITNPDENAKRRKKILTNMKDAGHITQEQYDEAMSDNVYARIKKVNNKLTKSDDQVYSYFVDEVVKQVLSDLQEQKGYTYTQAYNAVYSGGLKIYTTQDSDIQKICDKELSDSANYPYAIKYSINWAWSVQNPDGSVDNYSEKDILNYHRNSLKESSFKLIFSSKEEAKACVKAYKMHLMNKYYKKGIDKDKGYAEYENLYYNPQPQVSFTVMDQYTGYVKAVVGGRGKKNVSLSLNRATDSTRQPGSTFKILSAYAPAIDTMGYTLTTTIVDEPFSYSNGRAVKNWYSGYRGKVTVRKAIADSMNICAVKTLTDITPQLGYDYLCNFGITTLVDNRVEKNGSVSSDIQQALALGGITDGVTNLEMTAAYATIANQGTYTRPVFYSQVIDSNGRVLLDNTTPTTHTVLKASTASLLTQGMTSVITEGTGTSAKLDGKMPVSGKTGTTSSEYDLWFCGYTPYLTASIWTGYDENVSLSGDQAYHERLWAKIMNQIDSVKKYKAKSFKMSKDVKKYDICSSSGKVAIKGVCPTSKSEYFAKGTQPAKCTYHSAFSKKSSSYSNSSSSSGSSSSSESNGSGSKSGSSSSGNSKSGSNSSKSSSSRTDSGSSKTSKSSSGSSSSKDSGKTSGK</sequence>
<dbReference type="Pfam" id="PF00912">
    <property type="entry name" value="Transgly"/>
    <property type="match status" value="1"/>
</dbReference>
<evidence type="ECO:0000256" key="7">
    <source>
        <dbReference type="ARBA" id="ARBA00018638"/>
    </source>
</evidence>
<comment type="caution">
    <text evidence="31">The sequence shown here is derived from an EMBL/GenBank/DDBJ whole genome shotgun (WGS) entry which is preliminary data.</text>
</comment>
<feature type="transmembrane region" description="Helical" evidence="28">
    <location>
        <begin position="33"/>
        <end position="57"/>
    </location>
</feature>
<evidence type="ECO:0000256" key="17">
    <source>
        <dbReference type="ARBA" id="ARBA00022984"/>
    </source>
</evidence>
<dbReference type="GO" id="GO:0005886">
    <property type="term" value="C:plasma membrane"/>
    <property type="evidence" value="ECO:0007669"/>
    <property type="project" value="UniProtKB-SubCell"/>
</dbReference>
<feature type="domain" description="Penicillin-binding protein transpeptidase" evidence="29">
    <location>
        <begin position="455"/>
        <end position="717"/>
    </location>
</feature>
<keyword evidence="8" id="KW-1003">Cell membrane</keyword>
<dbReference type="GO" id="GO:0008658">
    <property type="term" value="F:penicillin binding"/>
    <property type="evidence" value="ECO:0007669"/>
    <property type="project" value="InterPro"/>
</dbReference>
<dbReference type="PANTHER" id="PTHR32282">
    <property type="entry name" value="BINDING PROTEIN TRANSPEPTIDASE, PUTATIVE-RELATED"/>
    <property type="match status" value="1"/>
</dbReference>
<evidence type="ECO:0000256" key="9">
    <source>
        <dbReference type="ARBA" id="ARBA00022645"/>
    </source>
</evidence>
<evidence type="ECO:0000256" key="27">
    <source>
        <dbReference type="SAM" id="MobiDB-lite"/>
    </source>
</evidence>
<evidence type="ECO:0000256" key="3">
    <source>
        <dbReference type="ARBA" id="ARBA00004752"/>
    </source>
</evidence>
<dbReference type="UniPathway" id="UPA00219"/>
<organism evidence="31 32">
    <name type="scientific">Eubacterium ventriosum</name>
    <dbReference type="NCBI Taxonomy" id="39496"/>
    <lineage>
        <taxon>Bacteria</taxon>
        <taxon>Bacillati</taxon>
        <taxon>Bacillota</taxon>
        <taxon>Clostridia</taxon>
        <taxon>Eubacteriales</taxon>
        <taxon>Eubacteriaceae</taxon>
        <taxon>Eubacterium</taxon>
    </lineage>
</organism>
<reference evidence="31 32" key="1">
    <citation type="submission" date="2018-08" db="EMBL/GenBank/DDBJ databases">
        <title>A genome reference for cultivated species of the human gut microbiota.</title>
        <authorList>
            <person name="Zou Y."/>
            <person name="Xue W."/>
            <person name="Luo G."/>
        </authorList>
    </citation>
    <scope>NUCLEOTIDE SEQUENCE [LARGE SCALE GENOMIC DNA]</scope>
    <source>
        <strain evidence="31 32">AM23-22</strain>
    </source>
</reference>
<evidence type="ECO:0000259" key="30">
    <source>
        <dbReference type="Pfam" id="PF00912"/>
    </source>
</evidence>
<evidence type="ECO:0000313" key="31">
    <source>
        <dbReference type="EMBL" id="RHF88145.1"/>
    </source>
</evidence>
<comment type="subcellular location">
    <subcellularLocation>
        <location evidence="2">Cell membrane</location>
        <topology evidence="2">Single-pass type II membrane protein</topology>
    </subcellularLocation>
</comment>
<comment type="catalytic activity">
    <reaction evidence="25">
        <text>[GlcNAc-(1-&gt;4)-Mur2Ac(oyl-L-Ala-gamma-D-Glu-L-Lys-D-Ala-D-Ala)](n)-di-trans,octa-cis-undecaprenyl diphosphate + beta-D-GlcNAc-(1-&gt;4)-Mur2Ac(oyl-L-Ala-gamma-D-Glu-L-Lys-D-Ala-D-Ala)-di-trans,octa-cis-undecaprenyl diphosphate = [GlcNAc-(1-&gt;4)-Mur2Ac(oyl-L-Ala-gamma-D-Glu-L-Lys-D-Ala-D-Ala)](n+1)-di-trans,octa-cis-undecaprenyl diphosphate + di-trans,octa-cis-undecaprenyl diphosphate + H(+)</text>
        <dbReference type="Rhea" id="RHEA:23708"/>
        <dbReference type="Rhea" id="RHEA-COMP:9602"/>
        <dbReference type="Rhea" id="RHEA-COMP:9603"/>
        <dbReference type="ChEBI" id="CHEBI:15378"/>
        <dbReference type="ChEBI" id="CHEBI:58405"/>
        <dbReference type="ChEBI" id="CHEBI:60033"/>
        <dbReference type="ChEBI" id="CHEBI:78435"/>
        <dbReference type="EC" id="2.4.99.28"/>
    </reaction>
</comment>
<feature type="domain" description="Glycosyl transferase family 51" evidence="30">
    <location>
        <begin position="83"/>
        <end position="266"/>
    </location>
</feature>
<dbReference type="GO" id="GO:0008955">
    <property type="term" value="F:peptidoglycan glycosyltransferase activity"/>
    <property type="evidence" value="ECO:0007669"/>
    <property type="project" value="UniProtKB-EC"/>
</dbReference>
<keyword evidence="21" id="KW-0511">Multifunctional enzyme</keyword>
<dbReference type="Proteomes" id="UP000286186">
    <property type="component" value="Unassembled WGS sequence"/>
</dbReference>
<dbReference type="PANTHER" id="PTHR32282:SF33">
    <property type="entry name" value="PEPTIDOGLYCAN GLYCOSYLTRANSFERASE"/>
    <property type="match status" value="1"/>
</dbReference>
<dbReference type="GO" id="GO:0009252">
    <property type="term" value="P:peptidoglycan biosynthetic process"/>
    <property type="evidence" value="ECO:0007669"/>
    <property type="project" value="UniProtKB-UniPathway"/>
</dbReference>
<evidence type="ECO:0000256" key="19">
    <source>
        <dbReference type="ARBA" id="ARBA00023136"/>
    </source>
</evidence>
<keyword evidence="11" id="KW-0328">Glycosyltransferase</keyword>
<evidence type="ECO:0000256" key="12">
    <source>
        <dbReference type="ARBA" id="ARBA00022679"/>
    </source>
</evidence>
<evidence type="ECO:0000256" key="6">
    <source>
        <dbReference type="ARBA" id="ARBA00012448"/>
    </source>
</evidence>
<keyword evidence="18 28" id="KW-1133">Transmembrane helix</keyword>
<keyword evidence="12 31" id="KW-0808">Transferase</keyword>
<protein>
    <recommendedName>
        <fullName evidence="7">Penicillin-binding protein 1A</fullName>
        <ecNumber evidence="24">2.4.99.28</ecNumber>
        <ecNumber evidence="6">3.4.16.4</ecNumber>
    </recommendedName>
</protein>
<evidence type="ECO:0000256" key="28">
    <source>
        <dbReference type="SAM" id="Phobius"/>
    </source>
</evidence>
<dbReference type="InterPro" id="IPR023346">
    <property type="entry name" value="Lysozyme-like_dom_sf"/>
</dbReference>
<dbReference type="InterPro" id="IPR001264">
    <property type="entry name" value="Glyco_trans_51"/>
</dbReference>
<evidence type="ECO:0000256" key="16">
    <source>
        <dbReference type="ARBA" id="ARBA00022968"/>
    </source>
</evidence>
<evidence type="ECO:0000256" key="18">
    <source>
        <dbReference type="ARBA" id="ARBA00022989"/>
    </source>
</evidence>
<evidence type="ECO:0000256" key="8">
    <source>
        <dbReference type="ARBA" id="ARBA00022475"/>
    </source>
</evidence>
<evidence type="ECO:0000256" key="1">
    <source>
        <dbReference type="ARBA" id="ARBA00002624"/>
    </source>
</evidence>
<accession>A0A414R533</accession>
<name>A0A414R533_9FIRM</name>
<keyword evidence="10" id="KW-0645">Protease</keyword>
<keyword evidence="13 28" id="KW-0812">Transmembrane</keyword>
<dbReference type="Pfam" id="PF00905">
    <property type="entry name" value="Transpeptidase"/>
    <property type="match status" value="1"/>
</dbReference>
<keyword evidence="16" id="KW-0735">Signal-anchor</keyword>
<dbReference type="InterPro" id="IPR036950">
    <property type="entry name" value="PBP_transglycosylase"/>
</dbReference>
<evidence type="ECO:0000256" key="13">
    <source>
        <dbReference type="ARBA" id="ARBA00022692"/>
    </source>
</evidence>